<evidence type="ECO:0000313" key="2">
    <source>
        <dbReference type="Proteomes" id="UP001196413"/>
    </source>
</evidence>
<sequence>MSILTNLARSATDLFMFSLLAAVSAVLGCGVMPAGQYLSLSVVSQLCLLRWFTLKWQAFLHKLQELPPRGGAQAFVSRLVMQAVFDVLESQGRRALLPDSAVSSILNQL</sequence>
<dbReference type="AlphaFoldDB" id="A0AAD5QL79"/>
<dbReference type="EMBL" id="JAHQIW010001738">
    <property type="protein sequence ID" value="KAJ1353514.1"/>
    <property type="molecule type" value="Genomic_DNA"/>
</dbReference>
<proteinExistence type="predicted"/>
<dbReference type="Proteomes" id="UP001196413">
    <property type="component" value="Unassembled WGS sequence"/>
</dbReference>
<comment type="caution">
    <text evidence="1">The sequence shown here is derived from an EMBL/GenBank/DDBJ whole genome shotgun (WGS) entry which is preliminary data.</text>
</comment>
<gene>
    <name evidence="1" type="ORF">KIN20_010156</name>
</gene>
<evidence type="ECO:0000313" key="1">
    <source>
        <dbReference type="EMBL" id="KAJ1353514.1"/>
    </source>
</evidence>
<protein>
    <submittedName>
        <fullName evidence="1">Uncharacterized protein</fullName>
    </submittedName>
</protein>
<organism evidence="1 2">
    <name type="scientific">Parelaphostrongylus tenuis</name>
    <name type="common">Meningeal worm</name>
    <dbReference type="NCBI Taxonomy" id="148309"/>
    <lineage>
        <taxon>Eukaryota</taxon>
        <taxon>Metazoa</taxon>
        <taxon>Ecdysozoa</taxon>
        <taxon>Nematoda</taxon>
        <taxon>Chromadorea</taxon>
        <taxon>Rhabditida</taxon>
        <taxon>Rhabditina</taxon>
        <taxon>Rhabditomorpha</taxon>
        <taxon>Strongyloidea</taxon>
        <taxon>Metastrongylidae</taxon>
        <taxon>Parelaphostrongylus</taxon>
    </lineage>
</organism>
<reference evidence="1" key="1">
    <citation type="submission" date="2021-06" db="EMBL/GenBank/DDBJ databases">
        <title>Parelaphostrongylus tenuis whole genome reference sequence.</title>
        <authorList>
            <person name="Garwood T.J."/>
            <person name="Larsen P.A."/>
            <person name="Fountain-Jones N.M."/>
            <person name="Garbe J.R."/>
            <person name="Macchietto M.G."/>
            <person name="Kania S.A."/>
            <person name="Gerhold R.W."/>
            <person name="Richards J.E."/>
            <person name="Wolf T.M."/>
        </authorList>
    </citation>
    <scope>NUCLEOTIDE SEQUENCE</scope>
    <source>
        <strain evidence="1">MNPRO001-30</strain>
        <tissue evidence="1">Meninges</tissue>
    </source>
</reference>
<keyword evidence="2" id="KW-1185">Reference proteome</keyword>
<accession>A0AAD5QL79</accession>
<name>A0AAD5QL79_PARTN</name>